<dbReference type="Proteomes" id="UP000230088">
    <property type="component" value="Unassembled WGS sequence"/>
</dbReference>
<comment type="caution">
    <text evidence="2">The sequence shown here is derived from an EMBL/GenBank/DDBJ whole genome shotgun (WGS) entry which is preliminary data.</text>
</comment>
<dbReference type="InterPro" id="IPR056925">
    <property type="entry name" value="ParE-like"/>
</dbReference>
<gene>
    <name evidence="2" type="ORF">COT33_01060</name>
</gene>
<proteinExistence type="predicted"/>
<evidence type="ECO:0000259" key="1">
    <source>
        <dbReference type="Pfam" id="PF24732"/>
    </source>
</evidence>
<accession>A0A2H0YPB3</accession>
<protein>
    <submittedName>
        <fullName evidence="2">Type II toxin-antitoxin system mRNA interferase toxin, RelE/StbE family</fullName>
    </submittedName>
</protein>
<dbReference type="EMBL" id="PEYD01000020">
    <property type="protein sequence ID" value="PIS39592.1"/>
    <property type="molecule type" value="Genomic_DNA"/>
</dbReference>
<evidence type="ECO:0000313" key="3">
    <source>
        <dbReference type="Proteomes" id="UP000230088"/>
    </source>
</evidence>
<reference evidence="3" key="1">
    <citation type="submission" date="2017-09" db="EMBL/GenBank/DDBJ databases">
        <title>Depth-based differentiation of microbial function through sediment-hosted aquifers and enrichment of novel symbionts in the deep terrestrial subsurface.</title>
        <authorList>
            <person name="Probst A.J."/>
            <person name="Ladd B."/>
            <person name="Jarett J.K."/>
            <person name="Geller-Mcgrath D.E."/>
            <person name="Sieber C.M.K."/>
            <person name="Emerson J.B."/>
            <person name="Anantharaman K."/>
            <person name="Thomas B.C."/>
            <person name="Malmstrom R."/>
            <person name="Stieglmeier M."/>
            <person name="Klingl A."/>
            <person name="Woyke T."/>
            <person name="Ryan C.M."/>
            <person name="Banfield J.F."/>
        </authorList>
    </citation>
    <scope>NUCLEOTIDE SEQUENCE [LARGE SCALE GENOMIC DNA]</scope>
</reference>
<name>A0A2H0YPB3_9BACT</name>
<dbReference type="InterPro" id="IPR035093">
    <property type="entry name" value="RelE/ParE_toxin_dom_sf"/>
</dbReference>
<evidence type="ECO:0000313" key="2">
    <source>
        <dbReference type="EMBL" id="PIS39592.1"/>
    </source>
</evidence>
<sequence length="90" mass="11231">MLEIFVTEEFQKRYQNLPKQIQKKAEKQENLFRQNPFYPSLHTEKLEPKNKEVWSFRIDKKYRIFFRFTNSNKVLFLTVGPHDWIYKIKF</sequence>
<dbReference type="Gene3D" id="3.30.2310.20">
    <property type="entry name" value="RelE-like"/>
    <property type="match status" value="1"/>
</dbReference>
<dbReference type="SUPFAM" id="SSF143011">
    <property type="entry name" value="RelE-like"/>
    <property type="match status" value="1"/>
</dbReference>
<dbReference type="Pfam" id="PF24732">
    <property type="entry name" value="ParE_like"/>
    <property type="match status" value="1"/>
</dbReference>
<feature type="domain" description="ParE-like toxin" evidence="1">
    <location>
        <begin position="19"/>
        <end position="72"/>
    </location>
</feature>
<organism evidence="2 3">
    <name type="scientific">Candidatus Nealsonbacteria bacterium CG08_land_8_20_14_0_20_38_20</name>
    <dbReference type="NCBI Taxonomy" id="1974705"/>
    <lineage>
        <taxon>Bacteria</taxon>
        <taxon>Candidatus Nealsoniibacteriota</taxon>
    </lineage>
</organism>
<dbReference type="AlphaFoldDB" id="A0A2H0YPB3"/>